<dbReference type="PATRIC" id="fig|285473.5.peg.3240"/>
<evidence type="ECO:0000256" key="5">
    <source>
        <dbReference type="ARBA" id="ARBA00022723"/>
    </source>
</evidence>
<dbReference type="PANTHER" id="PTHR23076:SF97">
    <property type="entry name" value="ATP-DEPENDENT ZINC METALLOPROTEASE YME1L1"/>
    <property type="match status" value="1"/>
</dbReference>
<evidence type="ECO:0000313" key="18">
    <source>
        <dbReference type="EMBL" id="AOT60234.1"/>
    </source>
</evidence>
<keyword evidence="10 14" id="KW-1133">Transmembrane helix</keyword>
<feature type="region of interest" description="Disordered" evidence="16">
    <location>
        <begin position="617"/>
        <end position="677"/>
    </location>
</feature>
<dbReference type="OrthoDB" id="9809379at2"/>
<dbReference type="InterPro" id="IPR027417">
    <property type="entry name" value="P-loop_NTPase"/>
</dbReference>
<evidence type="ECO:0000256" key="13">
    <source>
        <dbReference type="ARBA" id="ARBA00061570"/>
    </source>
</evidence>
<keyword evidence="14" id="KW-1003">Cell membrane</keyword>
<feature type="transmembrane region" description="Helical" evidence="14">
    <location>
        <begin position="118"/>
        <end position="139"/>
    </location>
</feature>
<dbReference type="Gene3D" id="1.10.8.60">
    <property type="match status" value="1"/>
</dbReference>
<feature type="binding site" evidence="14">
    <location>
        <position position="437"/>
    </location>
    <ligand>
        <name>Zn(2+)</name>
        <dbReference type="ChEBI" id="CHEBI:29105"/>
        <note>catalytic</note>
    </ligand>
</feature>
<keyword evidence="3 14" id="KW-0645">Protease</keyword>
<dbReference type="GeneID" id="91404637"/>
<dbReference type="InterPro" id="IPR003960">
    <property type="entry name" value="ATPase_AAA_CS"/>
</dbReference>
<feature type="binding site" evidence="14">
    <location>
        <position position="433"/>
    </location>
    <ligand>
        <name>Zn(2+)</name>
        <dbReference type="ChEBI" id="CHEBI:29105"/>
        <note>catalytic</note>
    </ligand>
</feature>
<evidence type="ECO:0000256" key="15">
    <source>
        <dbReference type="RuleBase" id="RU003651"/>
    </source>
</evidence>
<organism evidence="18 19">
    <name type="scientific">Streptomyces rubrolavendulae</name>
    <dbReference type="NCBI Taxonomy" id="285473"/>
    <lineage>
        <taxon>Bacteria</taxon>
        <taxon>Bacillati</taxon>
        <taxon>Actinomycetota</taxon>
        <taxon>Actinomycetes</taxon>
        <taxon>Kitasatosporales</taxon>
        <taxon>Streptomycetaceae</taxon>
        <taxon>Streptomyces</taxon>
    </lineage>
</organism>
<dbReference type="FunFam" id="1.10.8.60:FF:000001">
    <property type="entry name" value="ATP-dependent zinc metalloprotease FtsH"/>
    <property type="match status" value="1"/>
</dbReference>
<evidence type="ECO:0000256" key="7">
    <source>
        <dbReference type="ARBA" id="ARBA00022801"/>
    </source>
</evidence>
<comment type="similarity">
    <text evidence="2 14">In the C-terminal section; belongs to the peptidase M41 family.</text>
</comment>
<evidence type="ECO:0000259" key="17">
    <source>
        <dbReference type="SMART" id="SM00382"/>
    </source>
</evidence>
<evidence type="ECO:0000256" key="11">
    <source>
        <dbReference type="ARBA" id="ARBA00023049"/>
    </source>
</evidence>
<comment type="function">
    <text evidence="14">Acts as a processive, ATP-dependent zinc metallopeptidase for both cytoplasmic and membrane proteins. Plays a role in the quality control of integral membrane proteins.</text>
</comment>
<dbReference type="EC" id="3.4.24.-" evidence="14"/>
<dbReference type="Gene3D" id="3.40.50.300">
    <property type="entry name" value="P-loop containing nucleotide triphosphate hydrolases"/>
    <property type="match status" value="1"/>
</dbReference>
<evidence type="ECO:0000256" key="10">
    <source>
        <dbReference type="ARBA" id="ARBA00022989"/>
    </source>
</evidence>
<dbReference type="HAMAP" id="MF_01458">
    <property type="entry name" value="FtsH"/>
    <property type="match status" value="1"/>
</dbReference>
<dbReference type="FunFam" id="3.40.50.300:FF:000001">
    <property type="entry name" value="ATP-dependent zinc metalloprotease FtsH"/>
    <property type="match status" value="1"/>
</dbReference>
<dbReference type="FunFam" id="1.20.58.760:FF:000002">
    <property type="entry name" value="ATP-dependent zinc metalloprotease FtsH"/>
    <property type="match status" value="1"/>
</dbReference>
<evidence type="ECO:0000256" key="12">
    <source>
        <dbReference type="ARBA" id="ARBA00023136"/>
    </source>
</evidence>
<dbReference type="InterPro" id="IPR005936">
    <property type="entry name" value="FtsH"/>
</dbReference>
<keyword evidence="12 14" id="KW-0472">Membrane</keyword>
<feature type="active site" evidence="14">
    <location>
        <position position="434"/>
    </location>
</feature>
<dbReference type="InterPro" id="IPR003593">
    <property type="entry name" value="AAA+_ATPase"/>
</dbReference>
<evidence type="ECO:0000313" key="19">
    <source>
        <dbReference type="Proteomes" id="UP000095349"/>
    </source>
</evidence>
<feature type="domain" description="AAA+ ATPase" evidence="17">
    <location>
        <begin position="203"/>
        <end position="342"/>
    </location>
</feature>
<gene>
    <name evidence="18" type="primary">ftsH_1</name>
    <name evidence="14" type="synonym">ftsH</name>
    <name evidence="18" type="ORF">A4G23_03101</name>
</gene>
<dbReference type="GO" id="GO:0004222">
    <property type="term" value="F:metalloendopeptidase activity"/>
    <property type="evidence" value="ECO:0007669"/>
    <property type="project" value="InterPro"/>
</dbReference>
<evidence type="ECO:0000256" key="9">
    <source>
        <dbReference type="ARBA" id="ARBA00022840"/>
    </source>
</evidence>
<dbReference type="PROSITE" id="PS00674">
    <property type="entry name" value="AAA"/>
    <property type="match status" value="1"/>
</dbReference>
<dbReference type="Proteomes" id="UP000095349">
    <property type="component" value="Chromosome"/>
</dbReference>
<evidence type="ECO:0000256" key="6">
    <source>
        <dbReference type="ARBA" id="ARBA00022741"/>
    </source>
</evidence>
<evidence type="ECO:0000256" key="8">
    <source>
        <dbReference type="ARBA" id="ARBA00022833"/>
    </source>
</evidence>
<dbReference type="GO" id="GO:0006508">
    <property type="term" value="P:proteolysis"/>
    <property type="evidence" value="ECO:0007669"/>
    <property type="project" value="UniProtKB-KW"/>
</dbReference>
<evidence type="ECO:0000256" key="14">
    <source>
        <dbReference type="HAMAP-Rule" id="MF_01458"/>
    </source>
</evidence>
<dbReference type="STRING" id="285473.A4G23_03101"/>
<feature type="binding site" evidence="14">
    <location>
        <position position="509"/>
    </location>
    <ligand>
        <name>Zn(2+)</name>
        <dbReference type="ChEBI" id="CHEBI:29105"/>
        <note>catalytic</note>
    </ligand>
</feature>
<reference evidence="18 19" key="1">
    <citation type="submission" date="2016-09" db="EMBL/GenBank/DDBJ databases">
        <title>Streptomyces rubrolavendulae MJM4426 Genome sequencing and assembly.</title>
        <authorList>
            <person name="Kim J.-G."/>
        </authorList>
    </citation>
    <scope>NUCLEOTIDE SEQUENCE [LARGE SCALE GENOMIC DNA]</scope>
    <source>
        <strain evidence="18 19">MJM4426</strain>
    </source>
</reference>
<feature type="compositionally biased region" description="Low complexity" evidence="16">
    <location>
        <begin position="645"/>
        <end position="667"/>
    </location>
</feature>
<comment type="subunit">
    <text evidence="14">Homohexamer.</text>
</comment>
<keyword evidence="4 14" id="KW-0812">Transmembrane</keyword>
<dbReference type="GO" id="GO:0005886">
    <property type="term" value="C:plasma membrane"/>
    <property type="evidence" value="ECO:0007669"/>
    <property type="project" value="UniProtKB-SubCell"/>
</dbReference>
<keyword evidence="9 14" id="KW-0067">ATP-binding</keyword>
<feature type="binding site" evidence="14">
    <location>
        <begin position="211"/>
        <end position="218"/>
    </location>
    <ligand>
        <name>ATP</name>
        <dbReference type="ChEBI" id="CHEBI:30616"/>
    </ligand>
</feature>
<dbReference type="CDD" id="cd19501">
    <property type="entry name" value="RecA-like_FtsH"/>
    <property type="match status" value="1"/>
</dbReference>
<accession>A0A1D8G481</accession>
<dbReference type="InterPro" id="IPR037219">
    <property type="entry name" value="Peptidase_M41-like"/>
</dbReference>
<dbReference type="PANTHER" id="PTHR23076">
    <property type="entry name" value="METALLOPROTEASE M41 FTSH"/>
    <property type="match status" value="1"/>
</dbReference>
<evidence type="ECO:0000256" key="16">
    <source>
        <dbReference type="SAM" id="MobiDB-lite"/>
    </source>
</evidence>
<dbReference type="SUPFAM" id="SSF140990">
    <property type="entry name" value="FtsH protease domain-like"/>
    <property type="match status" value="1"/>
</dbReference>
<comment type="similarity">
    <text evidence="15">Belongs to the AAA ATPase family.</text>
</comment>
<dbReference type="NCBIfam" id="TIGR01241">
    <property type="entry name" value="FtsH_fam"/>
    <property type="match status" value="1"/>
</dbReference>
<dbReference type="InterPro" id="IPR041569">
    <property type="entry name" value="AAA_lid_3"/>
</dbReference>
<dbReference type="GO" id="GO:0030163">
    <property type="term" value="P:protein catabolic process"/>
    <property type="evidence" value="ECO:0007669"/>
    <property type="project" value="UniProtKB-UniRule"/>
</dbReference>
<dbReference type="GO" id="GO:0008270">
    <property type="term" value="F:zinc ion binding"/>
    <property type="evidence" value="ECO:0007669"/>
    <property type="project" value="UniProtKB-UniRule"/>
</dbReference>
<dbReference type="KEGG" id="srn:A4G23_03101"/>
<keyword evidence="11 14" id="KW-0482">Metalloprotease</keyword>
<dbReference type="GO" id="GO:0004176">
    <property type="term" value="F:ATP-dependent peptidase activity"/>
    <property type="evidence" value="ECO:0007669"/>
    <property type="project" value="InterPro"/>
</dbReference>
<evidence type="ECO:0000256" key="4">
    <source>
        <dbReference type="ARBA" id="ARBA00022692"/>
    </source>
</evidence>
<dbReference type="InterPro" id="IPR000642">
    <property type="entry name" value="Peptidase_M41"/>
</dbReference>
<evidence type="ECO:0000256" key="3">
    <source>
        <dbReference type="ARBA" id="ARBA00022670"/>
    </source>
</evidence>
<dbReference type="Pfam" id="PF00004">
    <property type="entry name" value="AAA"/>
    <property type="match status" value="1"/>
</dbReference>
<dbReference type="InterPro" id="IPR003959">
    <property type="entry name" value="ATPase_AAA_core"/>
</dbReference>
<dbReference type="SUPFAM" id="SSF52540">
    <property type="entry name" value="P-loop containing nucleoside triphosphate hydrolases"/>
    <property type="match status" value="1"/>
</dbReference>
<comment type="similarity">
    <text evidence="13 14">In the central section; belongs to the AAA ATPase family.</text>
</comment>
<dbReference type="SMART" id="SM00382">
    <property type="entry name" value="AAA"/>
    <property type="match status" value="1"/>
</dbReference>
<protein>
    <recommendedName>
        <fullName evidence="14">ATP-dependent zinc metalloprotease FtsH</fullName>
        <ecNumber evidence="14">3.4.24.-</ecNumber>
    </recommendedName>
</protein>
<proteinExistence type="inferred from homology"/>
<evidence type="ECO:0000256" key="1">
    <source>
        <dbReference type="ARBA" id="ARBA00004370"/>
    </source>
</evidence>
<keyword evidence="5 14" id="KW-0479">Metal-binding</keyword>
<name>A0A1D8G481_9ACTN</name>
<keyword evidence="7 14" id="KW-0378">Hydrolase</keyword>
<evidence type="ECO:0000256" key="2">
    <source>
        <dbReference type="ARBA" id="ARBA00010044"/>
    </source>
</evidence>
<dbReference type="GO" id="GO:0016887">
    <property type="term" value="F:ATP hydrolysis activity"/>
    <property type="evidence" value="ECO:0007669"/>
    <property type="project" value="UniProtKB-UniRule"/>
</dbReference>
<dbReference type="RefSeq" id="WP_031132138.1">
    <property type="nucleotide sequence ID" value="NZ_CP017316.1"/>
</dbReference>
<dbReference type="EMBL" id="CP017316">
    <property type="protein sequence ID" value="AOT60234.1"/>
    <property type="molecule type" value="Genomic_DNA"/>
</dbReference>
<keyword evidence="6 14" id="KW-0547">Nucleotide-binding</keyword>
<keyword evidence="19" id="KW-1185">Reference proteome</keyword>
<dbReference type="Gene3D" id="1.20.58.760">
    <property type="entry name" value="Peptidase M41"/>
    <property type="match status" value="1"/>
</dbReference>
<keyword evidence="8 14" id="KW-0862">Zinc</keyword>
<comment type="subcellular location">
    <subcellularLocation>
        <location evidence="14">Cell membrane</location>
        <topology evidence="14">Multi-pass membrane protein</topology>
        <orientation evidence="14">Cytoplasmic side</orientation>
    </subcellularLocation>
    <subcellularLocation>
        <location evidence="1">Membrane</location>
    </subcellularLocation>
</comment>
<dbReference type="GO" id="GO:0005524">
    <property type="term" value="F:ATP binding"/>
    <property type="evidence" value="ECO:0007669"/>
    <property type="project" value="UniProtKB-UniRule"/>
</dbReference>
<feature type="transmembrane region" description="Helical" evidence="14">
    <location>
        <begin position="12"/>
        <end position="29"/>
    </location>
</feature>
<comment type="cofactor">
    <cofactor evidence="14">
        <name>Zn(2+)</name>
        <dbReference type="ChEBI" id="CHEBI:29105"/>
    </cofactor>
    <text evidence="14">Binds 1 zinc ion per subunit.</text>
</comment>
<sequence length="677" mass="73233">MDVKRYFRGPVMWIVLAVLAVVVLMQVVGSSGGYKTVDTAKVIKAIATNQVDQAKLTTGDEQMIKVDLKDGQKIDGSDKVQASYIGTQGSDLATTLQQKYEAGEIDKGYTVSPTKQSAFVSVLLSLLPFVLIVLVFLFLMNQMQGGGSRVMNFGKSKAKLITKDTPKTTFADVAGSDEAVEELHEIKEFLQEPAKFQAVGAKIPKGVLLYGPPGTGKTLLARAVAGEAGVPFYSISGSDFVEMFVGVGASRVRDLFEQAKANAPAIVFVDEIDAVGRHRGAGLGGGHDEREQTLNQLLVEMDGFDVKGGVILIAATNRPDILDPALLRPGRFDRQIAVDRPDMQGRLEILKVHQKGKPVAPDVDLAAVARRTPGFTGADLSNVLNEAALLTARSDKKLIDNHMLDEAIDRVVAGPQKRTRIMSDKEKKITAYHEGGHALVAAASPNSDPVHKITILSRGRALGYTMVLPDEDKYSTTRNEMLDQLAYMLGGRAAEELVFHDPTTGAANDIEKATATARAMVTQYGMTERLGAIKFGGDNTEPFLGREMAHQRDYSEEVAALVDEEVKKLIEAAHNEAWEILVENRDVLDNLVLQLLEKETLNKEEIAEIFAPIVKRPPRPAWTGSSRRTPSTRPPVLSPKELALTNGATPSTATTATSAAVDTTKTAEAVPEERPES</sequence>
<dbReference type="Pfam" id="PF17862">
    <property type="entry name" value="AAA_lid_3"/>
    <property type="match status" value="1"/>
</dbReference>
<dbReference type="AlphaFoldDB" id="A0A1D8G481"/>
<dbReference type="Pfam" id="PF01434">
    <property type="entry name" value="Peptidase_M41"/>
    <property type="match status" value="1"/>
</dbReference>